<keyword evidence="2" id="KW-1185">Reference proteome</keyword>
<reference evidence="2" key="1">
    <citation type="journal article" date="2019" name="Int. J. Syst. Evol. Microbiol.">
        <title>The Global Catalogue of Microorganisms (GCM) 10K type strain sequencing project: providing services to taxonomists for standard genome sequencing and annotation.</title>
        <authorList>
            <consortium name="The Broad Institute Genomics Platform"/>
            <consortium name="The Broad Institute Genome Sequencing Center for Infectious Disease"/>
            <person name="Wu L."/>
            <person name="Ma J."/>
        </authorList>
    </citation>
    <scope>NUCLEOTIDE SEQUENCE [LARGE SCALE GENOMIC DNA]</scope>
    <source>
        <strain evidence="2">JCM 17066</strain>
    </source>
</reference>
<dbReference type="EMBL" id="JBHSMT010000023">
    <property type="protein sequence ID" value="MFC5474822.1"/>
    <property type="molecule type" value="Genomic_DNA"/>
</dbReference>
<dbReference type="NCBIfam" id="NF045536">
    <property type="entry name" value="phasin_PhaP6"/>
    <property type="match status" value="1"/>
</dbReference>
<dbReference type="InterPro" id="IPR053785">
    <property type="entry name" value="PhaP6-like"/>
</dbReference>
<comment type="caution">
    <text evidence="1">The sequence shown here is derived from an EMBL/GenBank/DDBJ whole genome shotgun (WGS) entry which is preliminary data.</text>
</comment>
<name>A0ABW0MCL6_9BURK</name>
<gene>
    <name evidence="1" type="ORF">ACFPM8_12745</name>
</gene>
<dbReference type="Proteomes" id="UP001596045">
    <property type="component" value="Unassembled WGS sequence"/>
</dbReference>
<protein>
    <submittedName>
        <fullName evidence="1">Polyhydroxyalkanoate granule-associated phasin</fullName>
    </submittedName>
</protein>
<dbReference type="RefSeq" id="WP_378997931.1">
    <property type="nucleotide sequence ID" value="NZ_JBHSMT010000023.1"/>
</dbReference>
<sequence length="168" mass="18028">MKSYQARTAVANSHANPLTLWSDLIFKTGEMMTASAQVIGHRTALIAMAGLAPSQRDQLEFTLMGQEKIEAASESAHAVAIRMMALQQELATLVIRQMLCNTASLLSVASSSTLRQSGRRQNKLARDTIANSAQAVSQLNASLADIAETGLIPIHARATANAERLNKL</sequence>
<evidence type="ECO:0000313" key="1">
    <source>
        <dbReference type="EMBL" id="MFC5474822.1"/>
    </source>
</evidence>
<proteinExistence type="predicted"/>
<accession>A0ABW0MCL6</accession>
<evidence type="ECO:0000313" key="2">
    <source>
        <dbReference type="Proteomes" id="UP001596045"/>
    </source>
</evidence>
<organism evidence="1 2">
    <name type="scientific">Paraherbaspirillum soli</name>
    <dbReference type="NCBI Taxonomy" id="631222"/>
    <lineage>
        <taxon>Bacteria</taxon>
        <taxon>Pseudomonadati</taxon>
        <taxon>Pseudomonadota</taxon>
        <taxon>Betaproteobacteria</taxon>
        <taxon>Burkholderiales</taxon>
        <taxon>Oxalobacteraceae</taxon>
        <taxon>Paraherbaspirillum</taxon>
    </lineage>
</organism>